<dbReference type="PANTHER" id="PTHR34512:SF30">
    <property type="entry name" value="OUTER MEMBRANE PROTEIN ASSEMBLY FACTOR BAMB"/>
    <property type="match status" value="1"/>
</dbReference>
<dbReference type="SMART" id="SM00564">
    <property type="entry name" value="PQQ"/>
    <property type="match status" value="3"/>
</dbReference>
<accession>A0A5B9PP19</accession>
<feature type="chain" id="PRO_5022997943" evidence="1">
    <location>
        <begin position="26"/>
        <end position="436"/>
    </location>
</feature>
<dbReference type="Gene3D" id="2.130.10.10">
    <property type="entry name" value="YVTN repeat-like/Quinoprotein amine dehydrogenase"/>
    <property type="match status" value="1"/>
</dbReference>
<dbReference type="InterPro" id="IPR018391">
    <property type="entry name" value="PQQ_b-propeller_rpt"/>
</dbReference>
<dbReference type="InterPro" id="IPR002372">
    <property type="entry name" value="PQQ_rpt_dom"/>
</dbReference>
<dbReference type="Proteomes" id="UP000322214">
    <property type="component" value="Chromosome"/>
</dbReference>
<dbReference type="SUPFAM" id="SSF50998">
    <property type="entry name" value="Quinoprotein alcohol dehydrogenase-like"/>
    <property type="match status" value="1"/>
</dbReference>
<reference evidence="3 4" key="1">
    <citation type="submission" date="2019-08" db="EMBL/GenBank/DDBJ databases">
        <title>Deep-cultivation of Planctomycetes and their phenomic and genomic characterization uncovers novel biology.</title>
        <authorList>
            <person name="Wiegand S."/>
            <person name="Jogler M."/>
            <person name="Boedeker C."/>
            <person name="Pinto D."/>
            <person name="Vollmers J."/>
            <person name="Rivas-Marin E."/>
            <person name="Kohn T."/>
            <person name="Peeters S.H."/>
            <person name="Heuer A."/>
            <person name="Rast P."/>
            <person name="Oberbeckmann S."/>
            <person name="Bunk B."/>
            <person name="Jeske O."/>
            <person name="Meyerdierks A."/>
            <person name="Storesund J.E."/>
            <person name="Kallscheuer N."/>
            <person name="Luecker S."/>
            <person name="Lage O.M."/>
            <person name="Pohl T."/>
            <person name="Merkel B.J."/>
            <person name="Hornburger P."/>
            <person name="Mueller R.-W."/>
            <person name="Bruemmer F."/>
            <person name="Labrenz M."/>
            <person name="Spormann A.M."/>
            <person name="Op den Camp H."/>
            <person name="Overmann J."/>
            <person name="Amann R."/>
            <person name="Jetten M.S.M."/>
            <person name="Mascher T."/>
            <person name="Medema M.H."/>
            <person name="Devos D.P."/>
            <person name="Kaster A.-K."/>
            <person name="Ovreas L."/>
            <person name="Rohde M."/>
            <person name="Galperin M.Y."/>
            <person name="Jogler C."/>
        </authorList>
    </citation>
    <scope>NUCLEOTIDE SEQUENCE [LARGE SCALE GENOMIC DNA]</scope>
    <source>
        <strain evidence="3 4">FC18</strain>
    </source>
</reference>
<dbReference type="InterPro" id="IPR015943">
    <property type="entry name" value="WD40/YVTN_repeat-like_dom_sf"/>
</dbReference>
<organism evidence="3 4">
    <name type="scientific">Mariniblastus fucicola</name>
    <dbReference type="NCBI Taxonomy" id="980251"/>
    <lineage>
        <taxon>Bacteria</taxon>
        <taxon>Pseudomonadati</taxon>
        <taxon>Planctomycetota</taxon>
        <taxon>Planctomycetia</taxon>
        <taxon>Pirellulales</taxon>
        <taxon>Pirellulaceae</taxon>
        <taxon>Mariniblastus</taxon>
    </lineage>
</organism>
<dbReference type="RefSeq" id="WP_084417035.1">
    <property type="nucleotide sequence ID" value="NZ_CP042912.1"/>
</dbReference>
<dbReference type="Pfam" id="PF13360">
    <property type="entry name" value="PQQ_2"/>
    <property type="match status" value="1"/>
</dbReference>
<dbReference type="AlphaFoldDB" id="A0A5B9PP19"/>
<keyword evidence="1" id="KW-0732">Signal</keyword>
<sequence length="436" mass="47178" precursor="true">MKISTTIHTFFAMSLALIFAKTATAQHWNSFQNGGSLQSENWMVPTEWSPEKGIAWHTKLAGYGQSSPVIADDVAYLTSVTGPNKETLNIEAISLTDGQRKWIFNHENSSPEENTVMVSRAAPTPVADADGVIAFFEGGNLFALDHAGELRWKRDLKAEFGEHKARHGLSASLEQDDEHVYLWCERAESPYVMSIKKNNGETAWKKPGLGNTSWSSPRLMTVDGKPQLILSSIGLIVGVDPSTGDRLWEFDKVASNSSSTPVPVGDGKFLMGASGSRGGKETIPSCGVISITSHNGVYAAKWDWVAEKASCSFGSPFAFDGKAWFVNRTGIVNCHDLQTGDKVFTARLGAGQIWATPLATKSGIYFFGKNGVTSIVEPNEKLKVVAENTLWKPDAPKENDKKEAESGPGSGAVLYAAAIAGDTLVMRRGDILYGVR</sequence>
<gene>
    <name evidence="3" type="ORF">MFFC18_42190</name>
</gene>
<dbReference type="PANTHER" id="PTHR34512">
    <property type="entry name" value="CELL SURFACE PROTEIN"/>
    <property type="match status" value="1"/>
</dbReference>
<protein>
    <submittedName>
        <fullName evidence="3">Outer membrane biogenesis protein BamB</fullName>
    </submittedName>
</protein>
<evidence type="ECO:0000313" key="4">
    <source>
        <dbReference type="Proteomes" id="UP000322214"/>
    </source>
</evidence>
<dbReference type="STRING" id="980251.GCA_001642875_01352"/>
<evidence type="ECO:0000256" key="1">
    <source>
        <dbReference type="SAM" id="SignalP"/>
    </source>
</evidence>
<feature type="domain" description="Pyrrolo-quinoline quinone repeat" evidence="2">
    <location>
        <begin position="53"/>
        <end position="162"/>
    </location>
</feature>
<dbReference type="KEGG" id="mff:MFFC18_42190"/>
<feature type="signal peptide" evidence="1">
    <location>
        <begin position="1"/>
        <end position="25"/>
    </location>
</feature>
<evidence type="ECO:0000313" key="3">
    <source>
        <dbReference type="EMBL" id="QEG24301.1"/>
    </source>
</evidence>
<dbReference type="OrthoDB" id="244732at2"/>
<proteinExistence type="predicted"/>
<evidence type="ECO:0000259" key="2">
    <source>
        <dbReference type="Pfam" id="PF13360"/>
    </source>
</evidence>
<dbReference type="EMBL" id="CP042912">
    <property type="protein sequence ID" value="QEG24301.1"/>
    <property type="molecule type" value="Genomic_DNA"/>
</dbReference>
<name>A0A5B9PP19_9BACT</name>
<dbReference type="InterPro" id="IPR011047">
    <property type="entry name" value="Quinoprotein_ADH-like_sf"/>
</dbReference>
<keyword evidence="4" id="KW-1185">Reference proteome</keyword>